<keyword evidence="2" id="KW-1185">Reference proteome</keyword>
<evidence type="ECO:0000313" key="2">
    <source>
        <dbReference type="Proteomes" id="UP000318017"/>
    </source>
</evidence>
<dbReference type="EMBL" id="CP036298">
    <property type="protein sequence ID" value="QDV26376.1"/>
    <property type="molecule type" value="Genomic_DNA"/>
</dbReference>
<name>A0A518GCQ1_9BACT</name>
<reference evidence="1 2" key="1">
    <citation type="submission" date="2019-02" db="EMBL/GenBank/DDBJ databases">
        <title>Deep-cultivation of Planctomycetes and their phenomic and genomic characterization uncovers novel biology.</title>
        <authorList>
            <person name="Wiegand S."/>
            <person name="Jogler M."/>
            <person name="Boedeker C."/>
            <person name="Pinto D."/>
            <person name="Vollmers J."/>
            <person name="Rivas-Marin E."/>
            <person name="Kohn T."/>
            <person name="Peeters S.H."/>
            <person name="Heuer A."/>
            <person name="Rast P."/>
            <person name="Oberbeckmann S."/>
            <person name="Bunk B."/>
            <person name="Jeske O."/>
            <person name="Meyerdierks A."/>
            <person name="Storesund J.E."/>
            <person name="Kallscheuer N."/>
            <person name="Luecker S."/>
            <person name="Lage O.M."/>
            <person name="Pohl T."/>
            <person name="Merkel B.J."/>
            <person name="Hornburger P."/>
            <person name="Mueller R.-W."/>
            <person name="Bruemmer F."/>
            <person name="Labrenz M."/>
            <person name="Spormann A.M."/>
            <person name="Op den Camp H."/>
            <person name="Overmann J."/>
            <person name="Amann R."/>
            <person name="Jetten M.S.M."/>
            <person name="Mascher T."/>
            <person name="Medema M.H."/>
            <person name="Devos D.P."/>
            <person name="Kaster A.-K."/>
            <person name="Ovreas L."/>
            <person name="Rohde M."/>
            <person name="Galperin M.Y."/>
            <person name="Jogler C."/>
        </authorList>
    </citation>
    <scope>NUCLEOTIDE SEQUENCE [LARGE SCALE GENOMIC DNA]</scope>
    <source>
        <strain evidence="1 2">Q31a</strain>
    </source>
</reference>
<gene>
    <name evidence="1" type="ORF">Q31a_47500</name>
</gene>
<accession>A0A518GCQ1</accession>
<evidence type="ECO:0000313" key="1">
    <source>
        <dbReference type="EMBL" id="QDV26376.1"/>
    </source>
</evidence>
<dbReference type="Proteomes" id="UP000318017">
    <property type="component" value="Chromosome"/>
</dbReference>
<dbReference type="AlphaFoldDB" id="A0A518GCQ1"/>
<dbReference type="KEGG" id="ahel:Q31a_47500"/>
<sequence length="91" mass="10073">MALYDILLRADASPIAELSSAKVVAMRDGPEAGMAIVEKIVSRDELWNYLDRIMLRLTCVVEIWPLLETDASGEESVPVPVQEPEAFGEKI</sequence>
<dbReference type="OrthoDB" id="9780299at2"/>
<organism evidence="1 2">
    <name type="scientific">Aureliella helgolandensis</name>
    <dbReference type="NCBI Taxonomy" id="2527968"/>
    <lineage>
        <taxon>Bacteria</taxon>
        <taxon>Pseudomonadati</taxon>
        <taxon>Planctomycetota</taxon>
        <taxon>Planctomycetia</taxon>
        <taxon>Pirellulales</taxon>
        <taxon>Pirellulaceae</taxon>
        <taxon>Aureliella</taxon>
    </lineage>
</organism>
<protein>
    <submittedName>
        <fullName evidence="1">Uncharacterized protein</fullName>
    </submittedName>
</protein>
<proteinExistence type="predicted"/>
<dbReference type="RefSeq" id="WP_145082483.1">
    <property type="nucleotide sequence ID" value="NZ_CP036298.1"/>
</dbReference>